<feature type="active site" description="Charge relay system" evidence="5">
    <location>
        <position position="101"/>
    </location>
</feature>
<evidence type="ECO:0000256" key="4">
    <source>
        <dbReference type="ARBA" id="ARBA00022825"/>
    </source>
</evidence>
<evidence type="ECO:0000313" key="9">
    <source>
        <dbReference type="Proteomes" id="UP000023772"/>
    </source>
</evidence>
<name>X5E2V2_9BACT</name>
<dbReference type="InterPro" id="IPR036852">
    <property type="entry name" value="Peptidase_S8/S53_dom_sf"/>
</dbReference>
<keyword evidence="3 5" id="KW-0378">Hydrolase</keyword>
<dbReference type="KEGG" id="dori:FH5T_08145"/>
<evidence type="ECO:0000313" key="10">
    <source>
        <dbReference type="Proteomes" id="UP000181981"/>
    </source>
</evidence>
<keyword evidence="4 5" id="KW-0720">Serine protease</keyword>
<dbReference type="HOGENOM" id="CLU_029334_0_0_10"/>
<organism evidence="8 10">
    <name type="scientific">Draconibacterium orientale</name>
    <dbReference type="NCBI Taxonomy" id="1168034"/>
    <lineage>
        <taxon>Bacteria</taxon>
        <taxon>Pseudomonadati</taxon>
        <taxon>Bacteroidota</taxon>
        <taxon>Bacteroidia</taxon>
        <taxon>Marinilabiliales</taxon>
        <taxon>Prolixibacteraceae</taxon>
        <taxon>Draconibacterium</taxon>
    </lineage>
</organism>
<dbReference type="EMBL" id="FOHT01000002">
    <property type="protein sequence ID" value="SES84579.1"/>
    <property type="molecule type" value="Genomic_DNA"/>
</dbReference>
<proteinExistence type="inferred from homology"/>
<feature type="active site" description="Charge relay system" evidence="5">
    <location>
        <position position="401"/>
    </location>
</feature>
<protein>
    <submittedName>
        <fullName evidence="8">Subtilase family protein</fullName>
    </submittedName>
</protein>
<accession>X5E2V2</accession>
<evidence type="ECO:0000313" key="7">
    <source>
        <dbReference type="EMBL" id="AHW61775.1"/>
    </source>
</evidence>
<evidence type="ECO:0000256" key="1">
    <source>
        <dbReference type="ARBA" id="ARBA00011073"/>
    </source>
</evidence>
<comment type="similarity">
    <text evidence="1 5">Belongs to the peptidase S8 family.</text>
</comment>
<dbReference type="Pfam" id="PF00082">
    <property type="entry name" value="Peptidase_S8"/>
    <property type="match status" value="1"/>
</dbReference>
<evidence type="ECO:0000313" key="8">
    <source>
        <dbReference type="EMBL" id="SES84579.1"/>
    </source>
</evidence>
<dbReference type="AlphaFoldDB" id="X5E2V2"/>
<dbReference type="Gene3D" id="3.40.50.200">
    <property type="entry name" value="Peptidase S8/S53 domain"/>
    <property type="match status" value="1"/>
</dbReference>
<keyword evidence="2 5" id="KW-0645">Protease</keyword>
<feature type="active site" description="Charge relay system" evidence="5">
    <location>
        <position position="214"/>
    </location>
</feature>
<gene>
    <name evidence="7" type="ORF">FH5T_08145</name>
    <name evidence="8" type="ORF">SAMN05444285_102254</name>
</gene>
<dbReference type="InterPro" id="IPR050131">
    <property type="entry name" value="Peptidase_S8_subtilisin-like"/>
</dbReference>
<dbReference type="InterPro" id="IPR015500">
    <property type="entry name" value="Peptidase_S8_subtilisin-rel"/>
</dbReference>
<reference evidence="8 10" key="2">
    <citation type="submission" date="2016-10" db="EMBL/GenBank/DDBJ databases">
        <authorList>
            <person name="de Groot N.N."/>
        </authorList>
    </citation>
    <scope>NUCLEOTIDE SEQUENCE [LARGE SCALE GENOMIC DNA]</scope>
    <source>
        <strain evidence="8 10">DSM 25947</strain>
    </source>
</reference>
<dbReference type="STRING" id="1168034.FH5T_08145"/>
<evidence type="ECO:0000256" key="2">
    <source>
        <dbReference type="ARBA" id="ARBA00022670"/>
    </source>
</evidence>
<dbReference type="RefSeq" id="WP_038557424.1">
    <property type="nucleotide sequence ID" value="NZ_FOHT01000002.1"/>
</dbReference>
<keyword evidence="9" id="KW-1185">Reference proteome</keyword>
<dbReference type="PROSITE" id="PS51892">
    <property type="entry name" value="SUBTILASE"/>
    <property type="match status" value="1"/>
</dbReference>
<dbReference type="PRINTS" id="PR00723">
    <property type="entry name" value="SUBTILISIN"/>
</dbReference>
<dbReference type="InterPro" id="IPR000209">
    <property type="entry name" value="Peptidase_S8/S53_dom"/>
</dbReference>
<dbReference type="PANTHER" id="PTHR43806">
    <property type="entry name" value="PEPTIDASE S8"/>
    <property type="match status" value="1"/>
</dbReference>
<reference evidence="7 9" key="1">
    <citation type="submission" date="2014-03" db="EMBL/GenBank/DDBJ databases">
        <title>Complete genome sequence of a deeply braunched marine Bacteroidia bacterium Draconibacterium orientale type strain FH5T.</title>
        <authorList>
            <person name="Li X."/>
            <person name="Wang X."/>
            <person name="Xie Z."/>
            <person name="Du Z."/>
            <person name="Chen G."/>
        </authorList>
    </citation>
    <scope>NUCLEOTIDE SEQUENCE [LARGE SCALE GENOMIC DNA]</scope>
    <source>
        <strain evidence="7 9">FH5</strain>
    </source>
</reference>
<dbReference type="SUPFAM" id="SSF52743">
    <property type="entry name" value="Subtilisin-like"/>
    <property type="match status" value="1"/>
</dbReference>
<dbReference type="eggNOG" id="COG1404">
    <property type="taxonomic scope" value="Bacteria"/>
</dbReference>
<evidence type="ECO:0000256" key="3">
    <source>
        <dbReference type="ARBA" id="ARBA00022801"/>
    </source>
</evidence>
<feature type="domain" description="Peptidase S8/S53" evidence="6">
    <location>
        <begin position="95"/>
        <end position="439"/>
    </location>
</feature>
<dbReference type="Proteomes" id="UP000181981">
    <property type="component" value="Unassembled WGS sequence"/>
</dbReference>
<evidence type="ECO:0000256" key="5">
    <source>
        <dbReference type="PROSITE-ProRule" id="PRU01240"/>
    </source>
</evidence>
<dbReference type="EMBL" id="CP007451">
    <property type="protein sequence ID" value="AHW61775.1"/>
    <property type="molecule type" value="Genomic_DNA"/>
</dbReference>
<dbReference type="GO" id="GO:0004252">
    <property type="term" value="F:serine-type endopeptidase activity"/>
    <property type="evidence" value="ECO:0007669"/>
    <property type="project" value="UniProtKB-UniRule"/>
</dbReference>
<sequence>MTGSFDIAKPNLLQGMIEGQMQPVIDKAGKQVPKFIVLQVLNAALTYDMYLPYIDEVYKPVFQAYYDKHHVDVVMVDIWKERDVSFNNDLDLDPVVIGIWDTGVDEAILPAENRWVNGAEKKDGKDNDNNGFVDDINGVGFDLNGNKVTELLFPIEEKNSNYQQYEKYLKGLLDLQAMIKSDEADELKKYIATLPPEEVNPFIENLNMYANFSHGTHVAGIASKGNPEAKILAARLTFPYENIPAPPTLENSENWSKMYKNTVQYFKDNHVKVVNMSWGYSQNSYEALLAMNGVGENEEERKALAKKLFTIEKDALYAAIKDASEILFVVAAGNANNDVDFANNIPTGLKLPNLLVVGAVDIEGKETDFTTMGKGVDVYSNGYEVESYIPGGELRKYSGTSMAAPQVVNLAAKIWAVNPDLSVAEVKDLIVKGATPSEENKEILLIHPQRSLSMIQ</sequence>
<dbReference type="PANTHER" id="PTHR43806:SF11">
    <property type="entry name" value="CEREVISIN-RELATED"/>
    <property type="match status" value="1"/>
</dbReference>
<dbReference type="Proteomes" id="UP000023772">
    <property type="component" value="Chromosome"/>
</dbReference>
<dbReference type="GO" id="GO:0006508">
    <property type="term" value="P:proteolysis"/>
    <property type="evidence" value="ECO:0007669"/>
    <property type="project" value="UniProtKB-KW"/>
</dbReference>
<evidence type="ECO:0000259" key="6">
    <source>
        <dbReference type="Pfam" id="PF00082"/>
    </source>
</evidence>